<dbReference type="Gene3D" id="3.10.450.50">
    <property type="match status" value="1"/>
</dbReference>
<dbReference type="InterPro" id="IPR004027">
    <property type="entry name" value="SEC_C_motif"/>
</dbReference>
<dbReference type="EMBL" id="JBHLTR010000054">
    <property type="protein sequence ID" value="MFC0560988.1"/>
    <property type="molecule type" value="Genomic_DNA"/>
</dbReference>
<evidence type="ECO:0000313" key="1">
    <source>
        <dbReference type="EMBL" id="MFC0560988.1"/>
    </source>
</evidence>
<proteinExistence type="predicted"/>
<organism evidence="1 2">
    <name type="scientific">Halalkalibacter alkalisediminis</name>
    <dbReference type="NCBI Taxonomy" id="935616"/>
    <lineage>
        <taxon>Bacteria</taxon>
        <taxon>Bacillati</taxon>
        <taxon>Bacillota</taxon>
        <taxon>Bacilli</taxon>
        <taxon>Bacillales</taxon>
        <taxon>Bacillaceae</taxon>
        <taxon>Halalkalibacter</taxon>
    </lineage>
</organism>
<sequence>MSVTIQRNDPCVCGSGKKYKKCCMNKEKVIQLKHVKEERFLQQKHALTLMLREFIYSKFSYMQHQKQFSLFKKRTKGLIEEYVEESFFDFWLYYFYRFENGLRGIEWFEKERGAKLSAADRQLVKQWTSLKPRLLEATGRTESVIQFSDVWTKETFTVKFPNQKLKSFAPWYGTLALLEPFDGHFEFHGINRMISPEDIQIAKREVEQWSKKTSQTNEHILFEYFPEILAATMGPEPHSHTHKDIHLYKVQAKVLDDEIVAEYFYRLEDLVIDEWNKTSKQGGFAKDWKVYRDTLVEGEIVLADVDGHLTIEEDELTYTSHHLEAKKEFMRKLKQVHMAITNVKEQIETITLPIHAELQTTMIKMGENVPPYVGLYVQSIGLIDVTQSIPKYDNLSLIELVNHNRAEDAERWLKQAEYHVYAMTEKEYGDVDFTADLNTVRKRLGLPLSPFVTEGANRFSQVEATSPQNQKPTPVSEEDIEVYEKLGFTPSTINNFYTNDIIDFYKKKTDGKGENTVRKYKNSLFDIREALEASIFKSWSEVDDKFWEKLIVFDFTEINGPASKSNVKEFLSTVKIFTKWLDKKQKTNIAKEVATFISTVEDDLIRAAELLTEFNPYQRYMNEAMEKMNDIAKMMRNIAEPYDDLLEGTFQVTKKNKASIKIRELDETGEERTVKMSANQLQYVNEGMFFLGEIGKKNAGAAAYEWVDLYQVYVKEAAFYLEIF</sequence>
<dbReference type="Proteomes" id="UP001589833">
    <property type="component" value="Unassembled WGS sequence"/>
</dbReference>
<dbReference type="RefSeq" id="WP_273842196.1">
    <property type="nucleotide sequence ID" value="NZ_JAQQWT010000005.1"/>
</dbReference>
<comment type="caution">
    <text evidence="1">The sequence shown here is derived from an EMBL/GenBank/DDBJ whole genome shotgun (WGS) entry which is preliminary data.</text>
</comment>
<dbReference type="Pfam" id="PF02810">
    <property type="entry name" value="SEC-C"/>
    <property type="match status" value="1"/>
</dbReference>
<dbReference type="SUPFAM" id="SSF103642">
    <property type="entry name" value="Sec-C motif"/>
    <property type="match status" value="1"/>
</dbReference>
<gene>
    <name evidence="1" type="ORF">ACFFH4_18745</name>
</gene>
<accession>A0ABV6NLJ9</accession>
<keyword evidence="2" id="KW-1185">Reference proteome</keyword>
<name>A0ABV6NLJ9_9BACI</name>
<reference evidence="1 2" key="1">
    <citation type="submission" date="2024-09" db="EMBL/GenBank/DDBJ databases">
        <authorList>
            <person name="Sun Q."/>
            <person name="Mori K."/>
        </authorList>
    </citation>
    <scope>NUCLEOTIDE SEQUENCE [LARGE SCALE GENOMIC DNA]</scope>
    <source>
        <strain evidence="1 2">NCAIM B.02301</strain>
    </source>
</reference>
<evidence type="ECO:0000313" key="2">
    <source>
        <dbReference type="Proteomes" id="UP001589833"/>
    </source>
</evidence>
<protein>
    <submittedName>
        <fullName evidence="1">SEC-C domain-containing protein</fullName>
    </submittedName>
</protein>